<protein>
    <submittedName>
        <fullName evidence="2">Cysteine desulfurase-like protein</fullName>
    </submittedName>
</protein>
<dbReference type="Gene3D" id="3.40.640.10">
    <property type="entry name" value="Type I PLP-dependent aspartate aminotransferase-like (Major domain)"/>
    <property type="match status" value="1"/>
</dbReference>
<dbReference type="NCBIfam" id="TIGR01976">
    <property type="entry name" value="am_tr_V_VC1184"/>
    <property type="match status" value="1"/>
</dbReference>
<evidence type="ECO:0000259" key="1">
    <source>
        <dbReference type="Pfam" id="PF00266"/>
    </source>
</evidence>
<dbReference type="InterPro" id="IPR015421">
    <property type="entry name" value="PyrdxlP-dep_Trfase_major"/>
</dbReference>
<dbReference type="InterPro" id="IPR015422">
    <property type="entry name" value="PyrdxlP-dep_Trfase_small"/>
</dbReference>
<dbReference type="PANTHER" id="PTHR43586">
    <property type="entry name" value="CYSTEINE DESULFURASE"/>
    <property type="match status" value="1"/>
</dbReference>
<accession>A0ABV4CKW6</accession>
<evidence type="ECO:0000313" key="3">
    <source>
        <dbReference type="Proteomes" id="UP001564626"/>
    </source>
</evidence>
<dbReference type="PANTHER" id="PTHR43586:SF21">
    <property type="entry name" value="PYRIDOXAL PHOSPHATE (PLP)-DEPENDENT ASPARTATE AMINOTRANSFERASE SUPERFAMILY"/>
    <property type="match status" value="1"/>
</dbReference>
<reference evidence="2 3" key="1">
    <citation type="submission" date="2024-08" db="EMBL/GenBank/DDBJ databases">
        <title>Genome mining of Saccharopolyspora cebuensis PGLac3 from Nigerian medicinal plant.</title>
        <authorList>
            <person name="Ezeobiora C.E."/>
            <person name="Igbokwe N.H."/>
            <person name="Amin D.H."/>
            <person name="Mendie U.E."/>
        </authorList>
    </citation>
    <scope>NUCLEOTIDE SEQUENCE [LARGE SCALE GENOMIC DNA]</scope>
    <source>
        <strain evidence="2 3">PGLac3</strain>
    </source>
</reference>
<feature type="domain" description="Aminotransferase class V" evidence="1">
    <location>
        <begin position="21"/>
        <end position="394"/>
    </location>
</feature>
<dbReference type="RefSeq" id="WP_345365343.1">
    <property type="nucleotide sequence ID" value="NZ_BAABII010000013.1"/>
</dbReference>
<sequence>MAYDVERIRAGYPALADGRAWLDAGGGTQVPEAVIEAIGDAHRGGLSNLGGDHRASRRSGGIVAEARAAVADLVGAPDPAGVVFGPSSTALAYRFAEVLADGWNPGDEVVVTQLDHDANVRPWVAVARRAGAVLRMAEVDPVTGELPAERVAELIGERTRLVAVTAASNLIGTVPDLASITRRARAAGAVSFVDGVQHCPHEHVRLAELGADFYATSAYKWAGPHLAAVVAADPGALEDLHPDKLAPSPDTVPERFELGTQPFAALAGLVAAVEHLADLDDAATGTRAQRLAVSRRAVREHEDALAARLFDGLAELGGVVRHGAPRGRVTPTACFSVDGYTPAGLAGELAARGLNVSSGHSYAWELVHALGLGPAGAVRASLAHYSLRQDVDRLLAALAELTPANRPGHR</sequence>
<keyword evidence="3" id="KW-1185">Reference proteome</keyword>
<dbReference type="EMBL" id="JBGEHV010000024">
    <property type="protein sequence ID" value="MEY8040612.1"/>
    <property type="molecule type" value="Genomic_DNA"/>
</dbReference>
<gene>
    <name evidence="2" type="ORF">AB8O55_14495</name>
</gene>
<dbReference type="Proteomes" id="UP001564626">
    <property type="component" value="Unassembled WGS sequence"/>
</dbReference>
<dbReference type="InterPro" id="IPR000192">
    <property type="entry name" value="Aminotrans_V_dom"/>
</dbReference>
<proteinExistence type="predicted"/>
<comment type="caution">
    <text evidence="2">The sequence shown here is derived from an EMBL/GenBank/DDBJ whole genome shotgun (WGS) entry which is preliminary data.</text>
</comment>
<dbReference type="Gene3D" id="3.90.1150.10">
    <property type="entry name" value="Aspartate Aminotransferase, domain 1"/>
    <property type="match status" value="1"/>
</dbReference>
<dbReference type="Pfam" id="PF00266">
    <property type="entry name" value="Aminotran_5"/>
    <property type="match status" value="1"/>
</dbReference>
<evidence type="ECO:0000313" key="2">
    <source>
        <dbReference type="EMBL" id="MEY8040612.1"/>
    </source>
</evidence>
<dbReference type="InterPro" id="IPR011340">
    <property type="entry name" value="Cys_dSase-rel"/>
</dbReference>
<dbReference type="SUPFAM" id="SSF53383">
    <property type="entry name" value="PLP-dependent transferases"/>
    <property type="match status" value="1"/>
</dbReference>
<name>A0ABV4CKW6_9PSEU</name>
<organism evidence="2 3">
    <name type="scientific">Saccharopolyspora cebuensis</name>
    <dbReference type="NCBI Taxonomy" id="418759"/>
    <lineage>
        <taxon>Bacteria</taxon>
        <taxon>Bacillati</taxon>
        <taxon>Actinomycetota</taxon>
        <taxon>Actinomycetes</taxon>
        <taxon>Pseudonocardiales</taxon>
        <taxon>Pseudonocardiaceae</taxon>
        <taxon>Saccharopolyspora</taxon>
    </lineage>
</organism>
<dbReference type="InterPro" id="IPR015424">
    <property type="entry name" value="PyrdxlP-dep_Trfase"/>
</dbReference>